<accession>A0A8H7PXK2</accession>
<feature type="transmembrane region" description="Helical" evidence="7">
    <location>
        <begin position="506"/>
        <end position="526"/>
    </location>
</feature>
<feature type="transmembrane region" description="Helical" evidence="7">
    <location>
        <begin position="459"/>
        <end position="476"/>
    </location>
</feature>
<dbReference type="AlphaFoldDB" id="A0A8H7PXK2"/>
<feature type="compositionally biased region" description="Low complexity" evidence="6">
    <location>
        <begin position="12"/>
        <end position="23"/>
    </location>
</feature>
<dbReference type="Pfam" id="PF06738">
    <property type="entry name" value="ThrE"/>
    <property type="match status" value="1"/>
</dbReference>
<evidence type="ECO:0000256" key="2">
    <source>
        <dbReference type="ARBA" id="ARBA00022692"/>
    </source>
</evidence>
<organism evidence="10 11">
    <name type="scientific">Mortierella isabellina</name>
    <name type="common">Filamentous fungus</name>
    <name type="synonym">Umbelopsis isabellina</name>
    <dbReference type="NCBI Taxonomy" id="91625"/>
    <lineage>
        <taxon>Eukaryota</taxon>
        <taxon>Fungi</taxon>
        <taxon>Fungi incertae sedis</taxon>
        <taxon>Mucoromycota</taxon>
        <taxon>Mucoromycotina</taxon>
        <taxon>Umbelopsidomycetes</taxon>
        <taxon>Umbelopsidales</taxon>
        <taxon>Umbelopsidaceae</taxon>
        <taxon>Umbelopsis</taxon>
    </lineage>
</organism>
<keyword evidence="3 7" id="KW-1133">Transmembrane helix</keyword>
<evidence type="ECO:0000259" key="9">
    <source>
        <dbReference type="Pfam" id="PF12821"/>
    </source>
</evidence>
<feature type="transmembrane region" description="Helical" evidence="7">
    <location>
        <begin position="331"/>
        <end position="348"/>
    </location>
</feature>
<evidence type="ECO:0000256" key="5">
    <source>
        <dbReference type="ARBA" id="ARBA00034125"/>
    </source>
</evidence>
<feature type="transmembrane region" description="Helical" evidence="7">
    <location>
        <begin position="415"/>
        <end position="439"/>
    </location>
</feature>
<evidence type="ECO:0000256" key="4">
    <source>
        <dbReference type="ARBA" id="ARBA00023136"/>
    </source>
</evidence>
<evidence type="ECO:0000256" key="6">
    <source>
        <dbReference type="SAM" id="MobiDB-lite"/>
    </source>
</evidence>
<keyword evidence="4 7" id="KW-0472">Membrane</keyword>
<feature type="transmembrane region" description="Helical" evidence="7">
    <location>
        <begin position="483"/>
        <end position="500"/>
    </location>
</feature>
<dbReference type="Proteomes" id="UP000654370">
    <property type="component" value="Unassembled WGS sequence"/>
</dbReference>
<comment type="similarity">
    <text evidence="5">Belongs to the ThrE exporter (TC 2.A.79) family.</text>
</comment>
<feature type="transmembrane region" description="Helical" evidence="7">
    <location>
        <begin position="306"/>
        <end position="325"/>
    </location>
</feature>
<comment type="subcellular location">
    <subcellularLocation>
        <location evidence="1">Membrane</location>
        <topology evidence="1">Multi-pass membrane protein</topology>
    </subcellularLocation>
</comment>
<reference evidence="10" key="1">
    <citation type="submission" date="2020-12" db="EMBL/GenBank/DDBJ databases">
        <title>Metabolic potential, ecology and presence of endohyphal bacteria is reflected in genomic diversity of Mucoromycotina.</title>
        <authorList>
            <person name="Muszewska A."/>
            <person name="Okrasinska A."/>
            <person name="Steczkiewicz K."/>
            <person name="Drgas O."/>
            <person name="Orlowska M."/>
            <person name="Perlinska-Lenart U."/>
            <person name="Aleksandrzak-Piekarczyk T."/>
            <person name="Szatraj K."/>
            <person name="Zielenkiewicz U."/>
            <person name="Pilsyk S."/>
            <person name="Malc E."/>
            <person name="Mieczkowski P."/>
            <person name="Kruszewska J.S."/>
            <person name="Biernat P."/>
            <person name="Pawlowska J."/>
        </authorList>
    </citation>
    <scope>NUCLEOTIDE SEQUENCE</scope>
    <source>
        <strain evidence="10">WA0000067209</strain>
    </source>
</reference>
<dbReference type="OrthoDB" id="413008at2759"/>
<feature type="transmembrane region" description="Helical" evidence="7">
    <location>
        <begin position="533"/>
        <end position="550"/>
    </location>
</feature>
<dbReference type="PANTHER" id="PTHR31082">
    <property type="entry name" value="PHEROMONE-REGULATED MEMBRANE PROTEIN 10"/>
    <property type="match status" value="1"/>
</dbReference>
<dbReference type="Pfam" id="PF12821">
    <property type="entry name" value="ThrE_2"/>
    <property type="match status" value="1"/>
</dbReference>
<evidence type="ECO:0000259" key="8">
    <source>
        <dbReference type="Pfam" id="PF06738"/>
    </source>
</evidence>
<dbReference type="EMBL" id="JAEPQZ010000004">
    <property type="protein sequence ID" value="KAG2182217.1"/>
    <property type="molecule type" value="Genomic_DNA"/>
</dbReference>
<evidence type="ECO:0008006" key="12">
    <source>
        <dbReference type="Google" id="ProtNLM"/>
    </source>
</evidence>
<proteinExistence type="inferred from homology"/>
<feature type="domain" description="Threonine/serine exporter-like N-terminal" evidence="8">
    <location>
        <begin position="198"/>
        <end position="435"/>
    </location>
</feature>
<protein>
    <recommendedName>
        <fullName evidence="12">Pheromone-regulated membrane protein 10</fullName>
    </recommendedName>
</protein>
<dbReference type="GO" id="GO:0022857">
    <property type="term" value="F:transmembrane transporter activity"/>
    <property type="evidence" value="ECO:0007669"/>
    <property type="project" value="InterPro"/>
</dbReference>
<dbReference type="InterPro" id="IPR024528">
    <property type="entry name" value="ThrE_2"/>
</dbReference>
<dbReference type="InterPro" id="IPR010619">
    <property type="entry name" value="ThrE-like_N"/>
</dbReference>
<sequence>MSIEKEDAEYQPPTITPTDTPITNASEVTLNIDPTVSFPPVPRATTIQWQEDPDTQQTHAEQAFDLVHSFTNGNAKPRSKKGGVLSHLIKLGVADRRMKAAAQTSNASQSTTHHKKRPKRPTLYKSKSSLNSSTWSFLGASGGMWPSSTPRQTRSARTSLDLEDPYTLAETGTASFVHHLQERMQITADIADILQRQEFIIRLGKGLIRTGAPSHRIEAALDQTSRRLDVDGSYMVLPGLMMLTFGDSETHTSETKLIKCPRGLDVAKLERVNRISHMVARGKMAVPEALEELEAVRTAPPTWSTLWVLGAYVVSAATVAALFFGGSWTDLWVSGIFGLFVGCFTLIAEQFPMISNVFEMFVSICVALIARALHQYICFSAVSLSAVVIALPGYSLTSAVMELSARNIVSGGIHLVYAVMYALMLAFGLGYGSAIYDVAANPSSSQDGMYCQTDPVNPWFYFLLLPIASVSISIVFGGGPRQIPVMLCGAAVSFAIYHFLSQVPSLNVEIVTSAAAFGLGMFGNLYARVLKRLSFPILIGGIIILVPGSLGVRGAISLFDGSQDGYSGEFAINMVAIGLSVTLGLFLANVVVYPTGKKRHVFLGF</sequence>
<evidence type="ECO:0000256" key="7">
    <source>
        <dbReference type="SAM" id="Phobius"/>
    </source>
</evidence>
<gene>
    <name evidence="10" type="ORF">INT43_007144</name>
</gene>
<feature type="transmembrane region" description="Helical" evidence="7">
    <location>
        <begin position="383"/>
        <end position="403"/>
    </location>
</feature>
<feature type="compositionally biased region" description="Basic residues" evidence="6">
    <location>
        <begin position="112"/>
        <end position="122"/>
    </location>
</feature>
<keyword evidence="2 7" id="KW-0812">Transmembrane</keyword>
<feature type="transmembrane region" description="Helical" evidence="7">
    <location>
        <begin position="570"/>
        <end position="593"/>
    </location>
</feature>
<dbReference type="PANTHER" id="PTHR31082:SF4">
    <property type="entry name" value="PHEROMONE-REGULATED MEMBRANE PROTEIN 10"/>
    <property type="match status" value="1"/>
</dbReference>
<dbReference type="InterPro" id="IPR051361">
    <property type="entry name" value="ThrE/Ser_Exporter"/>
</dbReference>
<feature type="compositionally biased region" description="Low complexity" evidence="6">
    <location>
        <begin position="100"/>
        <end position="111"/>
    </location>
</feature>
<feature type="domain" description="Threonine/Serine exporter ThrE" evidence="9">
    <location>
        <begin position="462"/>
        <end position="590"/>
    </location>
</feature>
<feature type="region of interest" description="Disordered" evidence="6">
    <location>
        <begin position="1"/>
        <end position="27"/>
    </location>
</feature>
<keyword evidence="11" id="KW-1185">Reference proteome</keyword>
<evidence type="ECO:0000313" key="11">
    <source>
        <dbReference type="Proteomes" id="UP000654370"/>
    </source>
</evidence>
<name>A0A8H7PXK2_MORIS</name>
<evidence type="ECO:0000313" key="10">
    <source>
        <dbReference type="EMBL" id="KAG2182217.1"/>
    </source>
</evidence>
<evidence type="ECO:0000256" key="1">
    <source>
        <dbReference type="ARBA" id="ARBA00004141"/>
    </source>
</evidence>
<feature type="region of interest" description="Disordered" evidence="6">
    <location>
        <begin position="99"/>
        <end position="127"/>
    </location>
</feature>
<dbReference type="GO" id="GO:0016020">
    <property type="term" value="C:membrane"/>
    <property type="evidence" value="ECO:0007669"/>
    <property type="project" value="UniProtKB-SubCell"/>
</dbReference>
<evidence type="ECO:0000256" key="3">
    <source>
        <dbReference type="ARBA" id="ARBA00022989"/>
    </source>
</evidence>
<comment type="caution">
    <text evidence="10">The sequence shown here is derived from an EMBL/GenBank/DDBJ whole genome shotgun (WGS) entry which is preliminary data.</text>
</comment>